<reference evidence="1 2" key="1">
    <citation type="submission" date="2020-08" db="EMBL/GenBank/DDBJ databases">
        <title>Draft genome sequence of Parasphingopyxis sp. GrpM-11.</title>
        <authorList>
            <person name="Oh J."/>
            <person name="Roh D.-H."/>
        </authorList>
    </citation>
    <scope>NUCLEOTIDE SEQUENCE [LARGE SCALE GENOMIC DNA]</scope>
    <source>
        <strain evidence="1 2">GrpM-11</strain>
    </source>
</reference>
<dbReference type="Pfam" id="PF13704">
    <property type="entry name" value="Glyco_tranf_2_4"/>
    <property type="match status" value="1"/>
</dbReference>
<organism evidence="1 2">
    <name type="scientific">Parasphingopyxis marina</name>
    <dbReference type="NCBI Taxonomy" id="2761622"/>
    <lineage>
        <taxon>Bacteria</taxon>
        <taxon>Pseudomonadati</taxon>
        <taxon>Pseudomonadota</taxon>
        <taxon>Alphaproteobacteria</taxon>
        <taxon>Sphingomonadales</taxon>
        <taxon>Sphingomonadaceae</taxon>
        <taxon>Parasphingopyxis</taxon>
    </lineage>
</organism>
<comment type="caution">
    <text evidence="1">The sequence shown here is derived from an EMBL/GenBank/DDBJ whole genome shotgun (WGS) entry which is preliminary data.</text>
</comment>
<keyword evidence="1" id="KW-0808">Transferase</keyword>
<dbReference type="EMBL" id="JACJVJ010000001">
    <property type="protein sequence ID" value="MBC2777457.1"/>
    <property type="molecule type" value="Genomic_DNA"/>
</dbReference>
<protein>
    <submittedName>
        <fullName evidence="1">Glycosyltransferase family 2 protein</fullName>
    </submittedName>
</protein>
<keyword evidence="2" id="KW-1185">Reference proteome</keyword>
<name>A0A842HYC8_9SPHN</name>
<dbReference type="Proteomes" id="UP000564378">
    <property type="component" value="Unassembled WGS sequence"/>
</dbReference>
<accession>A0A842HYC8</accession>
<sequence length="332" mass="36777">MTKQPKLVMTLLVRDEEDIVGQVLRYHLAAGVDHIIVTDNGSVDGTLDILTDFERAGALTLLREPGRNFAQGSWVTRMALMARDEYGADWILNGDADEFWLADQGDLKTALPASGEATALDCPVRNMLRGHDDDRLAPWWETMTARVARPVPFEKGMDRLHGALPAPFFYMQLGSKALVRAEGLTRVWQGNHGADHDGREADRKPGAVTVYHYPVRSRRQFWRNIRCQGAGYARNAQVGALMGWQKRRWYRMLCEDGDSARAIADALPGSRQLQADLERGVAIRDDRPARLFSAMGILDSKPPGTACHGPDSPVYAPLPRHVPPGGVVGMET</sequence>
<evidence type="ECO:0000313" key="1">
    <source>
        <dbReference type="EMBL" id="MBC2777457.1"/>
    </source>
</evidence>
<dbReference type="SUPFAM" id="SSF53448">
    <property type="entry name" value="Nucleotide-diphospho-sugar transferases"/>
    <property type="match status" value="1"/>
</dbReference>
<dbReference type="AlphaFoldDB" id="A0A842HYC8"/>
<proteinExistence type="predicted"/>
<gene>
    <name evidence="1" type="ORF">H6P80_07460</name>
</gene>
<dbReference type="RefSeq" id="WP_185800664.1">
    <property type="nucleotide sequence ID" value="NZ_JACJVJ010000001.1"/>
</dbReference>
<dbReference type="GO" id="GO:0016740">
    <property type="term" value="F:transferase activity"/>
    <property type="evidence" value="ECO:0007669"/>
    <property type="project" value="UniProtKB-KW"/>
</dbReference>
<dbReference type="InterPro" id="IPR029044">
    <property type="entry name" value="Nucleotide-diphossugar_trans"/>
</dbReference>
<dbReference type="Gene3D" id="3.90.550.10">
    <property type="entry name" value="Spore Coat Polysaccharide Biosynthesis Protein SpsA, Chain A"/>
    <property type="match status" value="1"/>
</dbReference>
<evidence type="ECO:0000313" key="2">
    <source>
        <dbReference type="Proteomes" id="UP000564378"/>
    </source>
</evidence>